<dbReference type="GO" id="GO:0005840">
    <property type="term" value="C:ribosome"/>
    <property type="evidence" value="ECO:0007669"/>
    <property type="project" value="UniProtKB-KW"/>
</dbReference>
<dbReference type="InterPro" id="IPR034704">
    <property type="entry name" value="Ribosomal_bL28/bL31-like_sf"/>
</dbReference>
<keyword evidence="2 3" id="KW-0687">Ribonucleoprotein</keyword>
<dbReference type="PRINTS" id="PR01249">
    <property type="entry name" value="RIBOSOMALL31"/>
</dbReference>
<comment type="caution">
    <text evidence="4">The sequence shown here is derived from an EMBL/GenBank/DDBJ whole genome shotgun (WGS) entry which is preliminary data.</text>
</comment>
<evidence type="ECO:0000256" key="1">
    <source>
        <dbReference type="ARBA" id="ARBA00022980"/>
    </source>
</evidence>
<evidence type="ECO:0000313" key="5">
    <source>
        <dbReference type="Proteomes" id="UP001499967"/>
    </source>
</evidence>
<organism evidence="4 5">
    <name type="scientific">Pseudonocardia zijingensis</name>
    <dbReference type="NCBI Taxonomy" id="153376"/>
    <lineage>
        <taxon>Bacteria</taxon>
        <taxon>Bacillati</taxon>
        <taxon>Actinomycetota</taxon>
        <taxon>Actinomycetes</taxon>
        <taxon>Pseudonocardiales</taxon>
        <taxon>Pseudonocardiaceae</taxon>
        <taxon>Pseudonocardia</taxon>
    </lineage>
</organism>
<dbReference type="PROSITE" id="PS01143">
    <property type="entry name" value="RIBOSOMAL_L31"/>
    <property type="match status" value="1"/>
</dbReference>
<dbReference type="NCBIfam" id="NF002462">
    <property type="entry name" value="PRK01678.1"/>
    <property type="match status" value="1"/>
</dbReference>
<keyword evidence="5" id="KW-1185">Reference proteome</keyword>
<reference evidence="5" key="1">
    <citation type="journal article" date="2019" name="Int. J. Syst. Evol. Microbiol.">
        <title>The Global Catalogue of Microorganisms (GCM) 10K type strain sequencing project: providing services to taxonomists for standard genome sequencing and annotation.</title>
        <authorList>
            <consortium name="The Broad Institute Genomics Platform"/>
            <consortium name="The Broad Institute Genome Sequencing Center for Infectious Disease"/>
            <person name="Wu L."/>
            <person name="Ma J."/>
        </authorList>
    </citation>
    <scope>NUCLEOTIDE SEQUENCE [LARGE SCALE GENOMIC DNA]</scope>
    <source>
        <strain evidence="5">JCM 11117</strain>
    </source>
</reference>
<name>A0ABP4A2N4_9PSEU</name>
<proteinExistence type="inferred from homology"/>
<dbReference type="HAMAP" id="MF_00502">
    <property type="entry name" value="Ribosomal_bL31_2"/>
    <property type="match status" value="1"/>
</dbReference>
<evidence type="ECO:0000313" key="4">
    <source>
        <dbReference type="EMBL" id="GAA0928830.1"/>
    </source>
</evidence>
<gene>
    <name evidence="3" type="primary">rpmE2</name>
    <name evidence="4" type="ORF">GCM10009559_15340</name>
</gene>
<evidence type="ECO:0000256" key="3">
    <source>
        <dbReference type="HAMAP-Rule" id="MF_00502"/>
    </source>
</evidence>
<dbReference type="NCBIfam" id="TIGR00105">
    <property type="entry name" value="L31"/>
    <property type="match status" value="1"/>
</dbReference>
<dbReference type="PANTHER" id="PTHR33280:SF1">
    <property type="entry name" value="LARGE RIBOSOMAL SUBUNIT PROTEIN BL31C"/>
    <property type="match status" value="1"/>
</dbReference>
<dbReference type="EMBL" id="BAAAHP010000042">
    <property type="protein sequence ID" value="GAA0928830.1"/>
    <property type="molecule type" value="Genomic_DNA"/>
</dbReference>
<dbReference type="InterPro" id="IPR042105">
    <property type="entry name" value="Ribosomal_bL31_sf"/>
</dbReference>
<protein>
    <recommendedName>
        <fullName evidence="3">Large ribosomal subunit protein bL31B</fullName>
    </recommendedName>
</protein>
<dbReference type="RefSeq" id="WP_343940437.1">
    <property type="nucleotide sequence ID" value="NZ_BAAAHP010000042.1"/>
</dbReference>
<dbReference type="InterPro" id="IPR002150">
    <property type="entry name" value="Ribosomal_bL31"/>
</dbReference>
<accession>A0ABP4A2N4</accession>
<dbReference type="Pfam" id="PF01197">
    <property type="entry name" value="Ribosomal_L31"/>
    <property type="match status" value="1"/>
</dbReference>
<dbReference type="Proteomes" id="UP001499967">
    <property type="component" value="Unassembled WGS sequence"/>
</dbReference>
<dbReference type="SUPFAM" id="SSF143800">
    <property type="entry name" value="L28p-like"/>
    <property type="match status" value="1"/>
</dbReference>
<dbReference type="Gene3D" id="4.10.830.30">
    <property type="entry name" value="Ribosomal protein L31"/>
    <property type="match status" value="1"/>
</dbReference>
<keyword evidence="1 3" id="KW-0689">Ribosomal protein</keyword>
<comment type="subunit">
    <text evidence="3">Part of the 50S ribosomal subunit.</text>
</comment>
<dbReference type="InterPro" id="IPR027493">
    <property type="entry name" value="Ribosomal_bL31_B"/>
</dbReference>
<evidence type="ECO:0000256" key="2">
    <source>
        <dbReference type="ARBA" id="ARBA00023274"/>
    </source>
</evidence>
<comment type="similarity">
    <text evidence="3">Belongs to the bacterial ribosomal protein bL31 family. Type B subfamily.</text>
</comment>
<sequence length="84" mass="9534">MRTDIHPAYGPVVYQDRSTGQAFLTRSTATSTETIDWEDGHTYPLVRVDITAYSHPFWTGAQRVLDSAGQVEKFRRRYGGRGRA</sequence>
<dbReference type="PANTHER" id="PTHR33280">
    <property type="entry name" value="50S RIBOSOMAL PROTEIN L31, CHLOROPLASTIC"/>
    <property type="match status" value="1"/>
</dbReference>